<feature type="transmembrane region" description="Helical" evidence="1">
    <location>
        <begin position="24"/>
        <end position="48"/>
    </location>
</feature>
<evidence type="ECO:0000313" key="3">
    <source>
        <dbReference type="Proteomes" id="UP001551584"/>
    </source>
</evidence>
<proteinExistence type="predicted"/>
<gene>
    <name evidence="2" type="ORF">AB0D95_02280</name>
</gene>
<dbReference type="Proteomes" id="UP001551584">
    <property type="component" value="Unassembled WGS sequence"/>
</dbReference>
<organism evidence="2 3">
    <name type="scientific">Streptomyces chilikensis</name>
    <dbReference type="NCBI Taxonomy" id="1194079"/>
    <lineage>
        <taxon>Bacteria</taxon>
        <taxon>Bacillati</taxon>
        <taxon>Actinomycetota</taxon>
        <taxon>Actinomycetes</taxon>
        <taxon>Kitasatosporales</taxon>
        <taxon>Streptomycetaceae</taxon>
        <taxon>Streptomyces</taxon>
    </lineage>
</organism>
<accession>A0ABV3EIU5</accession>
<evidence type="ECO:0000256" key="1">
    <source>
        <dbReference type="SAM" id="Phobius"/>
    </source>
</evidence>
<protein>
    <submittedName>
        <fullName evidence="2">Uncharacterized protein</fullName>
    </submittedName>
</protein>
<comment type="caution">
    <text evidence="2">The sequence shown here is derived from an EMBL/GenBank/DDBJ whole genome shotgun (WGS) entry which is preliminary data.</text>
</comment>
<sequence length="74" mass="8116">MIRTDGRGAVVAEPSDRTDAAVEAGLLAVGSAFAFAGLVHGAGAVVRWRLDRRRFDRWDREWELAGPLWGHRTG</sequence>
<name>A0ABV3EIU5_9ACTN</name>
<evidence type="ECO:0000313" key="2">
    <source>
        <dbReference type="EMBL" id="MEU9576115.1"/>
    </source>
</evidence>
<keyword evidence="1" id="KW-0472">Membrane</keyword>
<keyword evidence="1" id="KW-0812">Transmembrane</keyword>
<keyword evidence="3" id="KW-1185">Reference proteome</keyword>
<dbReference type="EMBL" id="JBEZNA010000003">
    <property type="protein sequence ID" value="MEU9576115.1"/>
    <property type="molecule type" value="Genomic_DNA"/>
</dbReference>
<keyword evidence="1" id="KW-1133">Transmembrane helix</keyword>
<reference evidence="2 3" key="1">
    <citation type="submission" date="2024-06" db="EMBL/GenBank/DDBJ databases">
        <title>The Natural Products Discovery Center: Release of the First 8490 Sequenced Strains for Exploring Actinobacteria Biosynthetic Diversity.</title>
        <authorList>
            <person name="Kalkreuter E."/>
            <person name="Kautsar S.A."/>
            <person name="Yang D."/>
            <person name="Bader C.D."/>
            <person name="Teijaro C.N."/>
            <person name="Fluegel L."/>
            <person name="Davis C.M."/>
            <person name="Simpson J.R."/>
            <person name="Lauterbach L."/>
            <person name="Steele A.D."/>
            <person name="Gui C."/>
            <person name="Meng S."/>
            <person name="Li G."/>
            <person name="Viehrig K."/>
            <person name="Ye F."/>
            <person name="Su P."/>
            <person name="Kiefer A.F."/>
            <person name="Nichols A."/>
            <person name="Cepeda A.J."/>
            <person name="Yan W."/>
            <person name="Fan B."/>
            <person name="Jiang Y."/>
            <person name="Adhikari A."/>
            <person name="Zheng C.-J."/>
            <person name="Schuster L."/>
            <person name="Cowan T.M."/>
            <person name="Smanski M.J."/>
            <person name="Chevrette M.G."/>
            <person name="De Carvalho L.P.S."/>
            <person name="Shen B."/>
        </authorList>
    </citation>
    <scope>NUCLEOTIDE SEQUENCE [LARGE SCALE GENOMIC DNA]</scope>
    <source>
        <strain evidence="2 3">NPDC048117</strain>
    </source>
</reference>